<dbReference type="InterPro" id="IPR007627">
    <property type="entry name" value="RNA_pol_sigma70_r2"/>
</dbReference>
<evidence type="ECO:0000259" key="6">
    <source>
        <dbReference type="Pfam" id="PF04542"/>
    </source>
</evidence>
<accession>A0ABS5BT13</accession>
<organism evidence="7 8">
    <name type="scientific">Gemmata palustris</name>
    <dbReference type="NCBI Taxonomy" id="2822762"/>
    <lineage>
        <taxon>Bacteria</taxon>
        <taxon>Pseudomonadati</taxon>
        <taxon>Planctomycetota</taxon>
        <taxon>Planctomycetia</taxon>
        <taxon>Gemmatales</taxon>
        <taxon>Gemmataceae</taxon>
        <taxon>Gemmata</taxon>
    </lineage>
</organism>
<reference evidence="7 8" key="1">
    <citation type="submission" date="2021-04" db="EMBL/GenBank/DDBJ databases">
        <authorList>
            <person name="Ivanova A."/>
        </authorList>
    </citation>
    <scope>NUCLEOTIDE SEQUENCE [LARGE SCALE GENOMIC DNA]</scope>
    <source>
        <strain evidence="7 8">G18</strain>
    </source>
</reference>
<comment type="caution">
    <text evidence="7">The sequence shown here is derived from an EMBL/GenBank/DDBJ whole genome shotgun (WGS) entry which is preliminary data.</text>
</comment>
<dbReference type="PANTHER" id="PTHR43133:SF8">
    <property type="entry name" value="RNA POLYMERASE SIGMA FACTOR HI_1459-RELATED"/>
    <property type="match status" value="1"/>
</dbReference>
<gene>
    <name evidence="7" type="ORF">J8F10_16475</name>
</gene>
<keyword evidence="4" id="KW-0804">Transcription</keyword>
<dbReference type="RefSeq" id="WP_210655398.1">
    <property type="nucleotide sequence ID" value="NZ_JAGKQQ010000001.1"/>
</dbReference>
<evidence type="ECO:0000256" key="4">
    <source>
        <dbReference type="ARBA" id="ARBA00023163"/>
    </source>
</evidence>
<evidence type="ECO:0000313" key="8">
    <source>
        <dbReference type="Proteomes" id="UP000676565"/>
    </source>
</evidence>
<keyword evidence="8" id="KW-1185">Reference proteome</keyword>
<name>A0ABS5BT13_9BACT</name>
<keyword evidence="3" id="KW-0238">DNA-binding</keyword>
<dbReference type="InterPro" id="IPR039425">
    <property type="entry name" value="RNA_pol_sigma-70-like"/>
</dbReference>
<evidence type="ECO:0000256" key="2">
    <source>
        <dbReference type="ARBA" id="ARBA00023082"/>
    </source>
</evidence>
<evidence type="ECO:0000256" key="3">
    <source>
        <dbReference type="ARBA" id="ARBA00023125"/>
    </source>
</evidence>
<dbReference type="SUPFAM" id="SSF88946">
    <property type="entry name" value="Sigma2 domain of RNA polymerase sigma factors"/>
    <property type="match status" value="1"/>
</dbReference>
<dbReference type="Pfam" id="PF04542">
    <property type="entry name" value="Sigma70_r2"/>
    <property type="match status" value="1"/>
</dbReference>
<dbReference type="InterPro" id="IPR013325">
    <property type="entry name" value="RNA_pol_sigma_r2"/>
</dbReference>
<feature type="region of interest" description="Disordered" evidence="5">
    <location>
        <begin position="248"/>
        <end position="273"/>
    </location>
</feature>
<evidence type="ECO:0000256" key="5">
    <source>
        <dbReference type="SAM" id="MobiDB-lite"/>
    </source>
</evidence>
<proteinExistence type="predicted"/>
<sequence length="273" mass="29531">MGSATYLTSVIRHLGPSGDLSGDHYLLTRYATRRDAAAFRALVQRHGALVLGVARRHLGDRHRAEDVFQATFLVLARSAHRLGGRTGLADWLYVVALRQARKTHARTARREALERASVPHPHPDADPLVELTARELVRAIDGELARLAVPSVTRFDQGGYVGGASLRINSLIARGPGSAVGPTQDGTYGTDFGGFRAHLGRVFLASSDDPSRGRPAYLSYRADGPRIVDVFAIRPLRNGILAKREAAEEMHHGKEEHGAGGHAEGVEGKGEKH</sequence>
<keyword evidence="2" id="KW-0731">Sigma factor</keyword>
<dbReference type="Gene3D" id="1.10.1740.10">
    <property type="match status" value="1"/>
</dbReference>
<dbReference type="Proteomes" id="UP000676565">
    <property type="component" value="Unassembled WGS sequence"/>
</dbReference>
<protein>
    <submittedName>
        <fullName evidence="7">RNA polymerase sigma factor</fullName>
    </submittedName>
</protein>
<keyword evidence="1" id="KW-0805">Transcription regulation</keyword>
<dbReference type="PANTHER" id="PTHR43133">
    <property type="entry name" value="RNA POLYMERASE ECF-TYPE SIGMA FACTO"/>
    <property type="match status" value="1"/>
</dbReference>
<dbReference type="EMBL" id="JAGKQQ010000001">
    <property type="protein sequence ID" value="MBP3956868.1"/>
    <property type="molecule type" value="Genomic_DNA"/>
</dbReference>
<feature type="domain" description="RNA polymerase sigma-70 region 2" evidence="6">
    <location>
        <begin position="42"/>
        <end position="109"/>
    </location>
</feature>
<evidence type="ECO:0000256" key="1">
    <source>
        <dbReference type="ARBA" id="ARBA00023015"/>
    </source>
</evidence>
<evidence type="ECO:0000313" key="7">
    <source>
        <dbReference type="EMBL" id="MBP3956868.1"/>
    </source>
</evidence>